<dbReference type="RefSeq" id="WP_057802008.1">
    <property type="nucleotide sequence ID" value="NZ_AZDV01000006.1"/>
</dbReference>
<dbReference type="CDD" id="cd00592">
    <property type="entry name" value="HTH_MerR-like"/>
    <property type="match status" value="1"/>
</dbReference>
<keyword evidence="4" id="KW-0804">Transcription</keyword>
<keyword evidence="7" id="KW-1185">Reference proteome</keyword>
<evidence type="ECO:0000256" key="1">
    <source>
        <dbReference type="ARBA" id="ARBA00022491"/>
    </source>
</evidence>
<dbReference type="GO" id="GO:0003677">
    <property type="term" value="F:DNA binding"/>
    <property type="evidence" value="ECO:0007669"/>
    <property type="project" value="UniProtKB-KW"/>
</dbReference>
<keyword evidence="2" id="KW-0805">Transcription regulation</keyword>
<dbReference type="AlphaFoldDB" id="A0A0R1LVM9"/>
<dbReference type="OrthoDB" id="9773308at2"/>
<comment type="caution">
    <text evidence="6">The sequence shown here is derived from an EMBL/GenBank/DDBJ whole genome shotgun (WGS) entry which is preliminary data.</text>
</comment>
<gene>
    <name evidence="6" type="ORF">FD25_GL000086</name>
</gene>
<evidence type="ECO:0000256" key="2">
    <source>
        <dbReference type="ARBA" id="ARBA00023015"/>
    </source>
</evidence>
<accession>A0A0R1LVM9</accession>
<evidence type="ECO:0000259" key="5">
    <source>
        <dbReference type="PROSITE" id="PS50937"/>
    </source>
</evidence>
<name>A0A0R1LVM9_9LACO</name>
<evidence type="ECO:0000313" key="7">
    <source>
        <dbReference type="Proteomes" id="UP000051955"/>
    </source>
</evidence>
<keyword evidence="3" id="KW-0238">DNA-binding</keyword>
<dbReference type="InterPro" id="IPR047057">
    <property type="entry name" value="MerR_fam"/>
</dbReference>
<organism evidence="6 7">
    <name type="scientific">Levilactobacillus acidifarinae DSM 19394 = JCM 15949</name>
    <dbReference type="NCBI Taxonomy" id="1423715"/>
    <lineage>
        <taxon>Bacteria</taxon>
        <taxon>Bacillati</taxon>
        <taxon>Bacillota</taxon>
        <taxon>Bacilli</taxon>
        <taxon>Lactobacillales</taxon>
        <taxon>Lactobacillaceae</taxon>
        <taxon>Levilactobacillus</taxon>
    </lineage>
</organism>
<evidence type="ECO:0000313" key="6">
    <source>
        <dbReference type="EMBL" id="KRK95671.1"/>
    </source>
</evidence>
<evidence type="ECO:0000256" key="3">
    <source>
        <dbReference type="ARBA" id="ARBA00023125"/>
    </source>
</evidence>
<dbReference type="STRING" id="1423715.FD25_GL000086"/>
<feature type="domain" description="HTH merR-type" evidence="5">
    <location>
        <begin position="1"/>
        <end position="72"/>
    </location>
</feature>
<dbReference type="SUPFAM" id="SSF46955">
    <property type="entry name" value="Putative DNA-binding domain"/>
    <property type="match status" value="1"/>
</dbReference>
<dbReference type="PANTHER" id="PTHR30204:SF69">
    <property type="entry name" value="MERR-FAMILY TRANSCRIPTIONAL REGULATOR"/>
    <property type="match status" value="1"/>
</dbReference>
<dbReference type="GO" id="GO:0003700">
    <property type="term" value="F:DNA-binding transcription factor activity"/>
    <property type="evidence" value="ECO:0007669"/>
    <property type="project" value="InterPro"/>
</dbReference>
<dbReference type="Gene3D" id="1.10.1660.10">
    <property type="match status" value="1"/>
</dbReference>
<evidence type="ECO:0000256" key="4">
    <source>
        <dbReference type="ARBA" id="ARBA00023163"/>
    </source>
</evidence>
<dbReference type="EMBL" id="AZDV01000006">
    <property type="protein sequence ID" value="KRK95671.1"/>
    <property type="molecule type" value="Genomic_DNA"/>
</dbReference>
<sequence>MSELSSGNLCQLAGITKATLRHYLDIGLITPTRQTPAGYRKFDQHQLYQLYYIRFLRQIGCDLPTIQHLLVSPDATPELRQLQTQVAAQITQLQVTQQNLTALLTAQQSTPLNQLTFANRPQRFLTALTPTAVAQHDVHTAQALADQGKLSRLHPIIYRQQAGHTTTIPYQQVTHPTAVDLPAGTYAVQAVPITSEADLVAAATALRKDPLCQFVPQPDLIIYENLNLSLVYSQAVVYNLEVRLK</sequence>
<dbReference type="PANTHER" id="PTHR30204">
    <property type="entry name" value="REDOX-CYCLING DRUG-SENSING TRANSCRIPTIONAL ACTIVATOR SOXR"/>
    <property type="match status" value="1"/>
</dbReference>
<dbReference type="SMART" id="SM00422">
    <property type="entry name" value="HTH_MERR"/>
    <property type="match status" value="1"/>
</dbReference>
<dbReference type="InterPro" id="IPR009061">
    <property type="entry name" value="DNA-bd_dom_put_sf"/>
</dbReference>
<dbReference type="PROSITE" id="PS50937">
    <property type="entry name" value="HTH_MERR_2"/>
    <property type="match status" value="1"/>
</dbReference>
<reference evidence="6 7" key="1">
    <citation type="journal article" date="2015" name="Genome Announc.">
        <title>Expanding the biotechnology potential of lactobacilli through comparative genomics of 213 strains and associated genera.</title>
        <authorList>
            <person name="Sun Z."/>
            <person name="Harris H.M."/>
            <person name="McCann A."/>
            <person name="Guo C."/>
            <person name="Argimon S."/>
            <person name="Zhang W."/>
            <person name="Yang X."/>
            <person name="Jeffery I.B."/>
            <person name="Cooney J.C."/>
            <person name="Kagawa T.F."/>
            <person name="Liu W."/>
            <person name="Song Y."/>
            <person name="Salvetti E."/>
            <person name="Wrobel A."/>
            <person name="Rasinkangas P."/>
            <person name="Parkhill J."/>
            <person name="Rea M.C."/>
            <person name="O'Sullivan O."/>
            <person name="Ritari J."/>
            <person name="Douillard F.P."/>
            <person name="Paul Ross R."/>
            <person name="Yang R."/>
            <person name="Briner A.E."/>
            <person name="Felis G.E."/>
            <person name="de Vos W.M."/>
            <person name="Barrangou R."/>
            <person name="Klaenhammer T.R."/>
            <person name="Caufield P.W."/>
            <person name="Cui Y."/>
            <person name="Zhang H."/>
            <person name="O'Toole P.W."/>
        </authorList>
    </citation>
    <scope>NUCLEOTIDE SEQUENCE [LARGE SCALE GENOMIC DNA]</scope>
    <source>
        <strain evidence="6 7">DSM 19394</strain>
    </source>
</reference>
<keyword evidence="1" id="KW-0678">Repressor</keyword>
<dbReference type="PATRIC" id="fig|1423715.3.peg.89"/>
<dbReference type="InterPro" id="IPR000551">
    <property type="entry name" value="MerR-type_HTH_dom"/>
</dbReference>
<dbReference type="Pfam" id="PF13411">
    <property type="entry name" value="MerR_1"/>
    <property type="match status" value="1"/>
</dbReference>
<proteinExistence type="predicted"/>
<dbReference type="Proteomes" id="UP000051955">
    <property type="component" value="Unassembled WGS sequence"/>
</dbReference>
<protein>
    <recommendedName>
        <fullName evidence="5">HTH merR-type domain-containing protein</fullName>
    </recommendedName>
</protein>